<name>A0A6B0GN23_9EURY</name>
<dbReference type="RefSeq" id="WP_158202695.1">
    <property type="nucleotide sequence ID" value="NZ_WSZK01000001.1"/>
</dbReference>
<dbReference type="AlphaFoldDB" id="A0A6B0GN23"/>
<comment type="caution">
    <text evidence="1">The sequence shown here is derived from an EMBL/GenBank/DDBJ whole genome shotgun (WGS) entry which is preliminary data.</text>
</comment>
<keyword evidence="2" id="KW-1185">Reference proteome</keyword>
<organism evidence="1 2">
    <name type="scientific">Halomarina oriensis</name>
    <dbReference type="NCBI Taxonomy" id="671145"/>
    <lineage>
        <taxon>Archaea</taxon>
        <taxon>Methanobacteriati</taxon>
        <taxon>Methanobacteriota</taxon>
        <taxon>Stenosarchaea group</taxon>
        <taxon>Halobacteria</taxon>
        <taxon>Halobacteriales</taxon>
        <taxon>Natronomonadaceae</taxon>
        <taxon>Halomarina</taxon>
    </lineage>
</organism>
<protein>
    <submittedName>
        <fullName evidence="1">Uncharacterized protein</fullName>
    </submittedName>
</protein>
<accession>A0A6B0GN23</accession>
<gene>
    <name evidence="1" type="ORF">GQS65_00410</name>
</gene>
<reference evidence="1 2" key="1">
    <citation type="submission" date="2019-12" db="EMBL/GenBank/DDBJ databases">
        <title>Halocatena pleomorpha gen. nov. sp. nov., an extremely halophilic archaeon of family Halobacteriaceae isolated from saltpan soil.</title>
        <authorList>
            <person name="Pal Y."/>
            <person name="Verma A."/>
            <person name="Krishnamurthi S."/>
            <person name="Kumar P."/>
        </authorList>
    </citation>
    <scope>NUCLEOTIDE SEQUENCE [LARGE SCALE GENOMIC DNA]</scope>
    <source>
        <strain evidence="1 2">JCM 16495</strain>
    </source>
</reference>
<evidence type="ECO:0000313" key="2">
    <source>
        <dbReference type="Proteomes" id="UP000451471"/>
    </source>
</evidence>
<evidence type="ECO:0000313" key="1">
    <source>
        <dbReference type="EMBL" id="MWG32968.1"/>
    </source>
</evidence>
<dbReference type="Proteomes" id="UP000451471">
    <property type="component" value="Unassembled WGS sequence"/>
</dbReference>
<dbReference type="EMBL" id="WSZK01000001">
    <property type="protein sequence ID" value="MWG32968.1"/>
    <property type="molecule type" value="Genomic_DNA"/>
</dbReference>
<sequence length="47" mass="5430">MSEAHVTLYGSHAERFEEIREELEQQRGFEVGHADTVRELMAAWPGE</sequence>
<proteinExistence type="predicted"/>